<evidence type="ECO:0000313" key="1">
    <source>
        <dbReference type="EMBL" id="GFC74275.1"/>
    </source>
</evidence>
<dbReference type="SUPFAM" id="SSF52540">
    <property type="entry name" value="P-loop containing nucleoside triphosphate hydrolases"/>
    <property type="match status" value="1"/>
</dbReference>
<dbReference type="InterPro" id="IPR027417">
    <property type="entry name" value="P-loop_NTPase"/>
</dbReference>
<dbReference type="EMBL" id="BKCJ011046500">
    <property type="protein sequence ID" value="GFC74275.1"/>
    <property type="molecule type" value="Genomic_DNA"/>
</dbReference>
<feature type="non-terminal residue" evidence="1">
    <location>
        <position position="203"/>
    </location>
</feature>
<reference evidence="1" key="1">
    <citation type="journal article" date="2019" name="Sci. Rep.">
        <title>Draft genome of Tanacetum cinerariifolium, the natural source of mosquito coil.</title>
        <authorList>
            <person name="Yamashiro T."/>
            <person name="Shiraishi A."/>
            <person name="Satake H."/>
            <person name="Nakayama K."/>
        </authorList>
    </citation>
    <scope>NUCLEOTIDE SEQUENCE</scope>
</reference>
<protein>
    <submittedName>
        <fullName evidence="1">Uncharacterized protein</fullName>
    </submittedName>
</protein>
<name>A0A699QQZ4_TANCI</name>
<comment type="caution">
    <text evidence="1">The sequence shown here is derived from an EMBL/GenBank/DDBJ whole genome shotgun (WGS) entry which is preliminary data.</text>
</comment>
<gene>
    <name evidence="1" type="ORF">Tci_846245</name>
</gene>
<accession>A0A699QQZ4</accession>
<organism evidence="1">
    <name type="scientific">Tanacetum cinerariifolium</name>
    <name type="common">Dalmatian daisy</name>
    <name type="synonym">Chrysanthemum cinerariifolium</name>
    <dbReference type="NCBI Taxonomy" id="118510"/>
    <lineage>
        <taxon>Eukaryota</taxon>
        <taxon>Viridiplantae</taxon>
        <taxon>Streptophyta</taxon>
        <taxon>Embryophyta</taxon>
        <taxon>Tracheophyta</taxon>
        <taxon>Spermatophyta</taxon>
        <taxon>Magnoliopsida</taxon>
        <taxon>eudicotyledons</taxon>
        <taxon>Gunneridae</taxon>
        <taxon>Pentapetalae</taxon>
        <taxon>asterids</taxon>
        <taxon>campanulids</taxon>
        <taxon>Asterales</taxon>
        <taxon>Asteraceae</taxon>
        <taxon>Asteroideae</taxon>
        <taxon>Anthemideae</taxon>
        <taxon>Anthemidinae</taxon>
        <taxon>Tanacetum</taxon>
    </lineage>
</organism>
<proteinExistence type="predicted"/>
<sequence>MPGYCNLFTGWPGSGKSEFVRQLLLLQAVFAEKKTLIFAPEDMPKESWYDALIHSLTGQDPDPEAQHALPKAYYKRAAEWVRGYFSVVVAPKGYGKTPGHILDVFEAARAKHGFDHYVLDPWNKCDHSGMVAAGGFQPYLVKELGNFTDCENPDVLIAFDWKTARYSFNGTVPLAHPLVYSLYGDMSKVAEPAPEPAPRGGIR</sequence>
<dbReference type="AlphaFoldDB" id="A0A699QQZ4"/>
<dbReference type="Gene3D" id="3.40.50.300">
    <property type="entry name" value="P-loop containing nucleotide triphosphate hydrolases"/>
    <property type="match status" value="1"/>
</dbReference>